<evidence type="ECO:0000259" key="4">
    <source>
        <dbReference type="Pfam" id="PF02441"/>
    </source>
</evidence>
<dbReference type="STRING" id="619300.G3AGY6"/>
<dbReference type="GO" id="GO:0004633">
    <property type="term" value="F:phosphopantothenoylcysteine decarboxylase activity"/>
    <property type="evidence" value="ECO:0007669"/>
    <property type="project" value="TreeGrafter"/>
</dbReference>
<comment type="similarity">
    <text evidence="2">Belongs to the HFCD (homooligomeric flavin containing Cys decarboxylase) superfamily.</text>
</comment>
<dbReference type="RefSeq" id="XP_007372071.1">
    <property type="nucleotide sequence ID" value="XM_007372009.1"/>
</dbReference>
<dbReference type="Pfam" id="PF02441">
    <property type="entry name" value="Flavoprotein"/>
    <property type="match status" value="1"/>
</dbReference>
<feature type="compositionally biased region" description="Polar residues" evidence="3">
    <location>
        <begin position="1"/>
        <end position="31"/>
    </location>
</feature>
<dbReference type="InterPro" id="IPR016024">
    <property type="entry name" value="ARM-type_fold"/>
</dbReference>
<dbReference type="PANTHER" id="PTHR14359:SF6">
    <property type="entry name" value="PHOSPHOPANTOTHENOYLCYSTEINE DECARBOXYLASE"/>
    <property type="match status" value="1"/>
</dbReference>
<evidence type="ECO:0000313" key="6">
    <source>
        <dbReference type="Proteomes" id="UP000000709"/>
    </source>
</evidence>
<feature type="compositionally biased region" description="Polar residues" evidence="3">
    <location>
        <begin position="51"/>
        <end position="68"/>
    </location>
</feature>
<organism evidence="6">
    <name type="scientific">Spathaspora passalidarum (strain NRRL Y-27907 / 11-Y1)</name>
    <dbReference type="NCBI Taxonomy" id="619300"/>
    <lineage>
        <taxon>Eukaryota</taxon>
        <taxon>Fungi</taxon>
        <taxon>Dikarya</taxon>
        <taxon>Ascomycota</taxon>
        <taxon>Saccharomycotina</taxon>
        <taxon>Pichiomycetes</taxon>
        <taxon>Debaryomycetaceae</taxon>
        <taxon>Spathaspora</taxon>
    </lineage>
</organism>
<feature type="domain" description="Flavoprotein" evidence="4">
    <location>
        <begin position="284"/>
        <end position="526"/>
    </location>
</feature>
<keyword evidence="6" id="KW-1185">Reference proteome</keyword>
<feature type="region of interest" description="Disordered" evidence="3">
    <location>
        <begin position="527"/>
        <end position="646"/>
    </location>
</feature>
<evidence type="ECO:0000256" key="2">
    <source>
        <dbReference type="ARBA" id="ARBA00038350"/>
    </source>
</evidence>
<dbReference type="InterPro" id="IPR036551">
    <property type="entry name" value="Flavin_trans-like"/>
</dbReference>
<dbReference type="AlphaFoldDB" id="G3AGY6"/>
<dbReference type="EMBL" id="GL996499">
    <property type="protein sequence ID" value="EGW34659.1"/>
    <property type="molecule type" value="Genomic_DNA"/>
</dbReference>
<dbReference type="GO" id="GO:0015937">
    <property type="term" value="P:coenzyme A biosynthetic process"/>
    <property type="evidence" value="ECO:0007669"/>
    <property type="project" value="UniProtKB-KW"/>
</dbReference>
<dbReference type="Proteomes" id="UP000000709">
    <property type="component" value="Unassembled WGS sequence"/>
</dbReference>
<feature type="compositionally biased region" description="Low complexity" evidence="3">
    <location>
        <begin position="585"/>
        <end position="604"/>
    </location>
</feature>
<dbReference type="OrthoDB" id="70387at2759"/>
<feature type="compositionally biased region" description="Polar residues" evidence="3">
    <location>
        <begin position="88"/>
        <end position="102"/>
    </location>
</feature>
<feature type="region of interest" description="Disordered" evidence="3">
    <location>
        <begin position="1"/>
        <end position="139"/>
    </location>
</feature>
<sequence>MSNAHSTQHPKLAVDTTTAIDQSQLSPSSTKTKGKNVLHSPIPKKPAMTDQLKSNLESTPKPLTSNHSNTKRDKLPSLVVKQDPNLKSCLSQPSESTTSVHLQQKPFPPSSSQPQEPAQPRTGSSDMQPQRRQSNPPILHHTLDADHHLENQHPQFVTTDSVSPTMHGLLNSQSRLVTSPINLEQVGGGVTPVTVVQAPSQPGSVSSSAISKSASPIQQQNNFPSRVNSLRYNDNDKKYIDFVRHSANNNSISSTSVNNVATTEEKGVSPIQHPITGPEDDKLHLLIGITGCISIHQNIVLIIEKLFELYTHDKLEIQIILTKSAEWFLSDKLTKLEQLGVSKVWFSDDGEKYFLTSPFQQAYSNAAAAGSLGKHKLTAPQLLQQYSLSYKLQRWTDVLLLAPLSANTVAKLTTGIADNLLTELLHVWPIPQVPQQQSSIPIAQPKQDTTVMSYNILSPKPIIAALAFTSAMYSHPITKKQLALLQETYPNMSILKPVEKCVDIDGNISMGGMRTWREVVDFVCKKLGPPSEPEVDEDDNVDEEEENDEKDLKENDDDDEEDEDEDEEDEDNEDSSIPEYRPEAKPSVSPVIPKSSSKSPQPTKAKLEIHDDDEKLEPIIDSRKSSATGEAISANVKEPQTRRRSNTISNKELQEHEKLASQNAILNAGIGIGIATLPAKCASANSIND</sequence>
<dbReference type="GO" id="GO:0071513">
    <property type="term" value="C:phosphopantothenoylcysteine decarboxylase complex"/>
    <property type="evidence" value="ECO:0007669"/>
    <property type="project" value="TreeGrafter"/>
</dbReference>
<dbReference type="InterPro" id="IPR003382">
    <property type="entry name" value="Flavoprotein"/>
</dbReference>
<dbReference type="GO" id="GO:0010181">
    <property type="term" value="F:FMN binding"/>
    <property type="evidence" value="ECO:0007669"/>
    <property type="project" value="TreeGrafter"/>
</dbReference>
<dbReference type="HOGENOM" id="CLU_019898_0_0_1"/>
<accession>G3AGY6</accession>
<dbReference type="OMA" id="ETYPNMS"/>
<proteinExistence type="inferred from homology"/>
<gene>
    <name evidence="5" type="ORF">SPAPADRAFT_47748</name>
</gene>
<dbReference type="KEGG" id="spaa:SPAPADRAFT_47748"/>
<keyword evidence="1" id="KW-0173">Coenzyme A biosynthesis</keyword>
<evidence type="ECO:0000256" key="3">
    <source>
        <dbReference type="SAM" id="MobiDB-lite"/>
    </source>
</evidence>
<dbReference type="SUPFAM" id="SSF48371">
    <property type="entry name" value="ARM repeat"/>
    <property type="match status" value="1"/>
</dbReference>
<feature type="compositionally biased region" description="Acidic residues" evidence="3">
    <location>
        <begin position="533"/>
        <end position="576"/>
    </location>
</feature>
<protein>
    <recommendedName>
        <fullName evidence="4">Flavoprotein domain-containing protein</fullName>
    </recommendedName>
</protein>
<dbReference type="eggNOG" id="KOG0672">
    <property type="taxonomic scope" value="Eukaryota"/>
</dbReference>
<dbReference type="PANTHER" id="PTHR14359">
    <property type="entry name" value="HOMO-OLIGOMERIC FLAVIN CONTAINING CYS DECARBOXYLASE FAMILY"/>
    <property type="match status" value="1"/>
</dbReference>
<evidence type="ECO:0000256" key="1">
    <source>
        <dbReference type="ARBA" id="ARBA00022993"/>
    </source>
</evidence>
<reference evidence="5 6" key="1">
    <citation type="journal article" date="2011" name="Proc. Natl. Acad. Sci. U.S.A.">
        <title>Comparative genomics of xylose-fermenting fungi for enhanced biofuel production.</title>
        <authorList>
            <person name="Wohlbach D.J."/>
            <person name="Kuo A."/>
            <person name="Sato T.K."/>
            <person name="Potts K.M."/>
            <person name="Salamov A.A."/>
            <person name="LaButti K.M."/>
            <person name="Sun H."/>
            <person name="Clum A."/>
            <person name="Pangilinan J.L."/>
            <person name="Lindquist E.A."/>
            <person name="Lucas S."/>
            <person name="Lapidus A."/>
            <person name="Jin M."/>
            <person name="Gunawan C."/>
            <person name="Balan V."/>
            <person name="Dale B.E."/>
            <person name="Jeffries T.W."/>
            <person name="Zinkel R."/>
            <person name="Barry K.W."/>
            <person name="Grigoriev I.V."/>
            <person name="Gasch A.P."/>
        </authorList>
    </citation>
    <scope>NUCLEOTIDE SEQUENCE [LARGE SCALE GENOMIC DNA]</scope>
    <source>
        <strain evidence="6">NRRL Y-27907 / 11-Y1</strain>
    </source>
</reference>
<dbReference type="SUPFAM" id="SSF52507">
    <property type="entry name" value="Homo-oligomeric flavin-containing Cys decarboxylases, HFCD"/>
    <property type="match status" value="1"/>
</dbReference>
<dbReference type="Gene3D" id="3.40.50.1950">
    <property type="entry name" value="Flavin prenyltransferase-like"/>
    <property type="match status" value="1"/>
</dbReference>
<evidence type="ECO:0000313" key="5">
    <source>
        <dbReference type="EMBL" id="EGW34659.1"/>
    </source>
</evidence>
<dbReference type="InParanoid" id="G3AGY6"/>
<feature type="compositionally biased region" description="Polar residues" evidence="3">
    <location>
        <begin position="121"/>
        <end position="136"/>
    </location>
</feature>
<dbReference type="GeneID" id="18871141"/>
<feature type="compositionally biased region" description="Basic and acidic residues" evidence="3">
    <location>
        <begin position="605"/>
        <end position="624"/>
    </location>
</feature>
<name>G3AGY6_SPAPN</name>